<dbReference type="InterPro" id="IPR036457">
    <property type="entry name" value="PPM-type-like_dom_sf"/>
</dbReference>
<dbReference type="Gene3D" id="3.60.40.10">
    <property type="entry name" value="PPM-type phosphatase domain"/>
    <property type="match status" value="1"/>
</dbReference>
<dbReference type="InterPro" id="IPR015655">
    <property type="entry name" value="PP2C"/>
</dbReference>
<dbReference type="Pfam" id="PF13672">
    <property type="entry name" value="PP2C_2"/>
    <property type="match status" value="1"/>
</dbReference>
<dbReference type="EMBL" id="LR778301">
    <property type="protein sequence ID" value="CAB1368574.1"/>
    <property type="molecule type" value="Genomic_DNA"/>
</dbReference>
<dbReference type="CDD" id="cd00143">
    <property type="entry name" value="PP2Cc"/>
    <property type="match status" value="1"/>
</dbReference>
<protein>
    <submittedName>
        <fullName evidence="2">Protein phosphatase PrpC</fullName>
        <ecNumber evidence="2">3.1.3.16</ecNumber>
    </submittedName>
</protein>
<dbReference type="SUPFAM" id="SSF81606">
    <property type="entry name" value="PP2C-like"/>
    <property type="match status" value="1"/>
</dbReference>
<dbReference type="KEGG" id="doe:DENOEST_1409"/>
<dbReference type="PROSITE" id="PS51746">
    <property type="entry name" value="PPM_2"/>
    <property type="match status" value="1"/>
</dbReference>
<proteinExistence type="predicted"/>
<dbReference type="SMART" id="SM00331">
    <property type="entry name" value="PP2C_SIG"/>
    <property type="match status" value="1"/>
</dbReference>
<dbReference type="Proteomes" id="UP000515733">
    <property type="component" value="Chromosome"/>
</dbReference>
<dbReference type="PANTHER" id="PTHR47992">
    <property type="entry name" value="PROTEIN PHOSPHATASE"/>
    <property type="match status" value="1"/>
</dbReference>
<dbReference type="GO" id="GO:0004722">
    <property type="term" value="F:protein serine/threonine phosphatase activity"/>
    <property type="evidence" value="ECO:0007669"/>
    <property type="project" value="UniProtKB-EC"/>
</dbReference>
<dbReference type="AlphaFoldDB" id="A0A6S6YLG9"/>
<organism evidence="2 3">
    <name type="scientific">Denitratisoma oestradiolicum</name>
    <dbReference type="NCBI Taxonomy" id="311182"/>
    <lineage>
        <taxon>Bacteria</taxon>
        <taxon>Pseudomonadati</taxon>
        <taxon>Pseudomonadota</taxon>
        <taxon>Betaproteobacteria</taxon>
        <taxon>Nitrosomonadales</taxon>
        <taxon>Sterolibacteriaceae</taxon>
        <taxon>Denitratisoma</taxon>
    </lineage>
</organism>
<evidence type="ECO:0000313" key="3">
    <source>
        <dbReference type="Proteomes" id="UP000515733"/>
    </source>
</evidence>
<feature type="domain" description="PPM-type phosphatase" evidence="1">
    <location>
        <begin position="14"/>
        <end position="260"/>
    </location>
</feature>
<dbReference type="SMART" id="SM00332">
    <property type="entry name" value="PP2Cc"/>
    <property type="match status" value="1"/>
</dbReference>
<sequence>MHEGSGVDLSSYLEIAARSDPGMVRSNNEDSVKTHPALGLVVLADGMGGYNAGEVASGMATTLLATELDRIFTARSPGSEGAEGVPWVHQVLAGEIARANNAILHAAQSQPQYSGMGTTLVMALFHDNKMTVAHIGDSRLYRCRGEDFDQVTRDHSLLQEQIDSGMITAEEARHSQNKNLVTRALGIDPSVEPEIHDYDVQPGDIYLLCSDGLNDMVEDEEIAMTLQMLSANLELCATQLVQMANDNGGRDNVSVIVVKIKQAFPAPRGWLNRLMAWFCK</sequence>
<accession>A0A6S6YLG9</accession>
<dbReference type="InterPro" id="IPR001932">
    <property type="entry name" value="PPM-type_phosphatase-like_dom"/>
</dbReference>
<reference evidence="2 3" key="1">
    <citation type="submission" date="2020-03" db="EMBL/GenBank/DDBJ databases">
        <authorList>
            <consortium name="Genoscope - CEA"/>
            <person name="William W."/>
        </authorList>
    </citation>
    <scope>NUCLEOTIDE SEQUENCE [LARGE SCALE GENOMIC DNA]</scope>
    <source>
        <strain evidence="3">DSM 16959</strain>
    </source>
</reference>
<evidence type="ECO:0000259" key="1">
    <source>
        <dbReference type="PROSITE" id="PS51746"/>
    </source>
</evidence>
<dbReference type="EC" id="3.1.3.16" evidence="2"/>
<dbReference type="NCBIfam" id="NF033484">
    <property type="entry name" value="Stp1_PP2C_phos"/>
    <property type="match status" value="1"/>
</dbReference>
<keyword evidence="2" id="KW-0378">Hydrolase</keyword>
<keyword evidence="3" id="KW-1185">Reference proteome</keyword>
<gene>
    <name evidence="2" type="primary">prpC</name>
    <name evidence="2" type="ORF">DENOEST_1409</name>
</gene>
<dbReference type="RefSeq" id="WP_183148218.1">
    <property type="nucleotide sequence ID" value="NZ_NCXS01000003.1"/>
</dbReference>
<name>A0A6S6YLG9_9PROT</name>
<evidence type="ECO:0000313" key="2">
    <source>
        <dbReference type="EMBL" id="CAB1368574.1"/>
    </source>
</evidence>